<reference evidence="1" key="1">
    <citation type="journal article" date="2020" name="Nature">
        <title>Giant virus diversity and host interactions through global metagenomics.</title>
        <authorList>
            <person name="Schulz F."/>
            <person name="Roux S."/>
            <person name="Paez-Espino D."/>
            <person name="Jungbluth S."/>
            <person name="Walsh D.A."/>
            <person name="Denef V.J."/>
            <person name="McMahon K.D."/>
            <person name="Konstantinidis K.T."/>
            <person name="Eloe-Fadrosh E.A."/>
            <person name="Kyrpides N.C."/>
            <person name="Woyke T."/>
        </authorList>
    </citation>
    <scope>NUCLEOTIDE SEQUENCE</scope>
    <source>
        <strain evidence="1">GVMAG-M-3300023179-111</strain>
    </source>
</reference>
<proteinExistence type="predicted"/>
<organism evidence="1">
    <name type="scientific">viral metagenome</name>
    <dbReference type="NCBI Taxonomy" id="1070528"/>
    <lineage>
        <taxon>unclassified sequences</taxon>
        <taxon>metagenomes</taxon>
        <taxon>organismal metagenomes</taxon>
    </lineage>
</organism>
<dbReference type="AlphaFoldDB" id="A0A6C0E2G9"/>
<evidence type="ECO:0000313" key="1">
    <source>
        <dbReference type="EMBL" id="QHT22479.1"/>
    </source>
</evidence>
<dbReference type="EMBL" id="MN739710">
    <property type="protein sequence ID" value="QHT22479.1"/>
    <property type="molecule type" value="Genomic_DNA"/>
</dbReference>
<protein>
    <submittedName>
        <fullName evidence="1">Uncharacterized protein</fullName>
    </submittedName>
</protein>
<name>A0A6C0E2G9_9ZZZZ</name>
<sequence>MALNQNWIAINRSILIYNMALNQNWSSIQYFINYFFDFFLDLFLPKSSGIFFIIHSQARRSTLGKMQSPNKRS</sequence>
<accession>A0A6C0E2G9</accession>